<sequence>MTTTDGHTHRNHPTGLAALARRWPVAVGLLAAAALALSGPASAADLAMVIVIAASCYVAAAAFARPWMAWVWAAVGSVLVVASRLLAISPVLVNGVAGVALLVLGVVRGAARPALARQTAGFVGYGLLALVALALPPAPGLFLAALTLIGHGAWDLWHLRRHRDQVSPSLAEACVALDAPAGVAVLVLAFLV</sequence>
<organism evidence="2 3">
    <name type="scientific">Actinomycetospora flava</name>
    <dbReference type="NCBI Taxonomy" id="3129232"/>
    <lineage>
        <taxon>Bacteria</taxon>
        <taxon>Bacillati</taxon>
        <taxon>Actinomycetota</taxon>
        <taxon>Actinomycetes</taxon>
        <taxon>Pseudonocardiales</taxon>
        <taxon>Pseudonocardiaceae</taxon>
        <taxon>Actinomycetospora</taxon>
    </lineage>
</organism>
<accession>A0ABU8LZL5</accession>
<feature type="transmembrane region" description="Helical" evidence="1">
    <location>
        <begin position="20"/>
        <end position="39"/>
    </location>
</feature>
<feature type="transmembrane region" description="Helical" evidence="1">
    <location>
        <begin position="46"/>
        <end position="63"/>
    </location>
</feature>
<evidence type="ECO:0000313" key="2">
    <source>
        <dbReference type="EMBL" id="MEJ2859994.1"/>
    </source>
</evidence>
<feature type="transmembrane region" description="Helical" evidence="1">
    <location>
        <begin position="91"/>
        <end position="111"/>
    </location>
</feature>
<keyword evidence="1" id="KW-1133">Transmembrane helix</keyword>
<dbReference type="EMBL" id="JBBEGM010000001">
    <property type="protein sequence ID" value="MEJ2859994.1"/>
    <property type="molecule type" value="Genomic_DNA"/>
</dbReference>
<feature type="transmembrane region" description="Helical" evidence="1">
    <location>
        <begin position="123"/>
        <end position="149"/>
    </location>
</feature>
<gene>
    <name evidence="2" type="ORF">WCD58_02430</name>
</gene>
<reference evidence="2 3" key="1">
    <citation type="submission" date="2024-03" db="EMBL/GenBank/DDBJ databases">
        <title>Actinomycetospora sp. OC33-EN07, a novel actinomycete isolated from wild orchid (Aerides multiflora).</title>
        <authorList>
            <person name="Suriyachadkun C."/>
        </authorList>
    </citation>
    <scope>NUCLEOTIDE SEQUENCE [LARGE SCALE GENOMIC DNA]</scope>
    <source>
        <strain evidence="2 3">OC33-EN07</strain>
    </source>
</reference>
<evidence type="ECO:0000313" key="3">
    <source>
        <dbReference type="Proteomes" id="UP001369736"/>
    </source>
</evidence>
<name>A0ABU8LZL5_9PSEU</name>
<protein>
    <submittedName>
        <fullName evidence="2">Uncharacterized protein</fullName>
    </submittedName>
</protein>
<evidence type="ECO:0000256" key="1">
    <source>
        <dbReference type="SAM" id="Phobius"/>
    </source>
</evidence>
<dbReference type="RefSeq" id="WP_337699100.1">
    <property type="nucleotide sequence ID" value="NZ_JBBEGM010000001.1"/>
</dbReference>
<feature type="transmembrane region" description="Helical" evidence="1">
    <location>
        <begin position="170"/>
        <end position="191"/>
    </location>
</feature>
<keyword evidence="3" id="KW-1185">Reference proteome</keyword>
<proteinExistence type="predicted"/>
<dbReference type="Proteomes" id="UP001369736">
    <property type="component" value="Unassembled WGS sequence"/>
</dbReference>
<keyword evidence="1" id="KW-0472">Membrane</keyword>
<keyword evidence="1" id="KW-0812">Transmembrane</keyword>
<comment type="caution">
    <text evidence="2">The sequence shown here is derived from an EMBL/GenBank/DDBJ whole genome shotgun (WGS) entry which is preliminary data.</text>
</comment>